<dbReference type="Pfam" id="PF00269">
    <property type="entry name" value="SASP"/>
    <property type="match status" value="1"/>
</dbReference>
<name>A0AAC9RKC7_9CLOT</name>
<dbReference type="RefSeq" id="WP_081562002.1">
    <property type="nucleotide sequence ID" value="NZ_CP017603.1"/>
</dbReference>
<reference evidence="2 3" key="1">
    <citation type="submission" date="2017-03" db="EMBL/GenBank/DDBJ databases">
        <title>Complete sequence of Clostridium formicaceticum DSM 92.</title>
        <authorList>
            <person name="Poehlein A."/>
            <person name="Karl M."/>
            <person name="Bengelsdorf F.R."/>
            <person name="Duerre P."/>
            <person name="Daniel R."/>
        </authorList>
    </citation>
    <scope>NUCLEOTIDE SEQUENCE [LARGE SCALE GENOMIC DNA]</scope>
    <source>
        <strain evidence="2 3">DSM 92</strain>
    </source>
</reference>
<protein>
    <submittedName>
        <fullName evidence="2">Small, acid-soluble spore protein A</fullName>
    </submittedName>
</protein>
<proteinExistence type="predicted"/>
<accession>A0AAC9RKC7</accession>
<comment type="function">
    <text evidence="1">SASP are bound to spore DNA. They are double-stranded DNA-binding proteins that cause DNA to change to an a-like conformation. They protect the DNA backbone from chemical and enzymatic cleavage and are thus involved in dormant spore's high resistance to UV light.</text>
</comment>
<gene>
    <name evidence="2" type="primary">sasP-A</name>
    <name evidence="2" type="ORF">CLFO_16610</name>
</gene>
<dbReference type="Proteomes" id="UP000192478">
    <property type="component" value="Chromosome"/>
</dbReference>
<organism evidence="2 3">
    <name type="scientific">Clostridium formicaceticum</name>
    <dbReference type="NCBI Taxonomy" id="1497"/>
    <lineage>
        <taxon>Bacteria</taxon>
        <taxon>Bacillati</taxon>
        <taxon>Bacillota</taxon>
        <taxon>Clostridia</taxon>
        <taxon>Eubacteriales</taxon>
        <taxon>Clostridiaceae</taxon>
        <taxon>Clostridium</taxon>
    </lineage>
</organism>
<dbReference type="InterPro" id="IPR038300">
    <property type="entry name" value="SASP_sf_alpha/beta"/>
</dbReference>
<dbReference type="GO" id="GO:0006265">
    <property type="term" value="P:DNA topological change"/>
    <property type="evidence" value="ECO:0007669"/>
    <property type="project" value="InterPro"/>
</dbReference>
<sequence length="56" mass="6382">MNTREPLDPNALKALNQMREEMAKELNTRVQIGGKIGGNMTKRLIEMAEKDLINKK</sequence>
<dbReference type="AlphaFoldDB" id="A0AAC9RKC7"/>
<dbReference type="EMBL" id="CP020559">
    <property type="protein sequence ID" value="ARE87262.1"/>
    <property type="molecule type" value="Genomic_DNA"/>
</dbReference>
<dbReference type="InterPro" id="IPR001448">
    <property type="entry name" value="SASP_alpha/beta-type"/>
</dbReference>
<evidence type="ECO:0000256" key="1">
    <source>
        <dbReference type="ARBA" id="ARBA00003863"/>
    </source>
</evidence>
<evidence type="ECO:0000313" key="2">
    <source>
        <dbReference type="EMBL" id="ARE87262.1"/>
    </source>
</evidence>
<evidence type="ECO:0000313" key="3">
    <source>
        <dbReference type="Proteomes" id="UP000192478"/>
    </source>
</evidence>
<dbReference type="Gene3D" id="6.10.10.80">
    <property type="entry name" value="Small, acid-soluble spore protein, alpha/beta type-like"/>
    <property type="match status" value="1"/>
</dbReference>
<dbReference type="GO" id="GO:0003690">
    <property type="term" value="F:double-stranded DNA binding"/>
    <property type="evidence" value="ECO:0007669"/>
    <property type="project" value="InterPro"/>
</dbReference>